<keyword evidence="3" id="KW-1185">Reference proteome</keyword>
<name>D1PKI8_9FIRM</name>
<proteinExistence type="predicted"/>
<dbReference type="Proteomes" id="UP000003438">
    <property type="component" value="Unassembled WGS sequence"/>
</dbReference>
<evidence type="ECO:0000313" key="2">
    <source>
        <dbReference type="EMBL" id="EFB76496.1"/>
    </source>
</evidence>
<evidence type="ECO:0000256" key="1">
    <source>
        <dbReference type="SAM" id="Phobius"/>
    </source>
</evidence>
<sequence>MSTFWMKGLALLAMTIDHVGLVFGREGWDLLPFDSSILRAIGRIAFPLFAFCLAQGWHKTHDRKKYFLNITRGAVASQIPFCMAFCAPNRMMGDGNGIQVHWMLSYLLFAMVAVWVYWHFILHEQGDRSLLLVAVAALLPGIQVQVQGFWFLCQNINVLYTFLMAFFCLYALEHRYDGKIKQRIGLCIGGSLLLIAYGLPADYGTGLLGIVLITGFAILPGKIYQALFLVLWSILFYAFFTENIWNILFCSAAAVGIFLYDPTAKSRFRAKKFFYWYYPAHLLILGVFNVGMRYW</sequence>
<keyword evidence="1" id="KW-0812">Transmembrane</keyword>
<accession>D1PKI8</accession>
<reference evidence="2" key="1">
    <citation type="submission" date="2009-12" db="EMBL/GenBank/DDBJ databases">
        <authorList>
            <person name="Weinstock G."/>
            <person name="Sodergren E."/>
            <person name="Clifton S."/>
            <person name="Fulton L."/>
            <person name="Fulton B."/>
            <person name="Courtney L."/>
            <person name="Fronick C."/>
            <person name="Harrison M."/>
            <person name="Strong C."/>
            <person name="Farmer C."/>
            <person name="Delahaunty K."/>
            <person name="Markovic C."/>
            <person name="Hall O."/>
            <person name="Minx P."/>
            <person name="Tomlinson C."/>
            <person name="Mitreva M."/>
            <person name="Nelson J."/>
            <person name="Hou S."/>
            <person name="Wollam A."/>
            <person name="Pepin K.H."/>
            <person name="Johnson M."/>
            <person name="Bhonagiri V."/>
            <person name="Nash W.E."/>
            <person name="Warren W."/>
            <person name="Chinwalla A."/>
            <person name="Mardis E.R."/>
            <person name="Wilson R.K."/>
        </authorList>
    </citation>
    <scope>NUCLEOTIDE SEQUENCE [LARGE SCALE GENOMIC DNA]</scope>
    <source>
        <strain evidence="2">DSM 15176</strain>
    </source>
</reference>
<dbReference type="STRING" id="411471.SUBVAR_04864"/>
<organism evidence="2 3">
    <name type="scientific">Subdoligranulum variabile DSM 15176</name>
    <dbReference type="NCBI Taxonomy" id="411471"/>
    <lineage>
        <taxon>Bacteria</taxon>
        <taxon>Bacillati</taxon>
        <taxon>Bacillota</taxon>
        <taxon>Clostridia</taxon>
        <taxon>Eubacteriales</taxon>
        <taxon>Oscillospiraceae</taxon>
        <taxon>Subdoligranulum</taxon>
    </lineage>
</organism>
<feature type="transmembrane region" description="Helical" evidence="1">
    <location>
        <begin position="98"/>
        <end position="118"/>
    </location>
</feature>
<dbReference type="HOGENOM" id="CLU_074054_0_0_9"/>
<dbReference type="InterPro" id="IPR008875">
    <property type="entry name" value="TraX"/>
</dbReference>
<keyword evidence="1" id="KW-1133">Transmembrane helix</keyword>
<dbReference type="OrthoDB" id="9781069at2"/>
<evidence type="ECO:0008006" key="4">
    <source>
        <dbReference type="Google" id="ProtNLM"/>
    </source>
</evidence>
<dbReference type="RefSeq" id="WP_007046276.1">
    <property type="nucleotide sequence ID" value="NZ_GG704769.1"/>
</dbReference>
<dbReference type="Pfam" id="PF05857">
    <property type="entry name" value="TraX"/>
    <property type="match status" value="2"/>
</dbReference>
<feature type="transmembrane region" description="Helical" evidence="1">
    <location>
        <begin position="244"/>
        <end position="261"/>
    </location>
</feature>
<feature type="transmembrane region" description="Helical" evidence="1">
    <location>
        <begin position="184"/>
        <end position="201"/>
    </location>
</feature>
<protein>
    <recommendedName>
        <fullName evidence="4">Protein TraX</fullName>
    </recommendedName>
</protein>
<evidence type="ECO:0000313" key="3">
    <source>
        <dbReference type="Proteomes" id="UP000003438"/>
    </source>
</evidence>
<feature type="transmembrane region" description="Helical" evidence="1">
    <location>
        <begin position="130"/>
        <end position="150"/>
    </location>
</feature>
<keyword evidence="1" id="KW-0472">Membrane</keyword>
<comment type="caution">
    <text evidence="2">The sequence shown here is derived from an EMBL/GenBank/DDBJ whole genome shotgun (WGS) entry which is preliminary data.</text>
</comment>
<gene>
    <name evidence="2" type="ORF">SUBVAR_04864</name>
</gene>
<feature type="transmembrane region" description="Helical" evidence="1">
    <location>
        <begin position="156"/>
        <end position="172"/>
    </location>
</feature>
<dbReference type="AlphaFoldDB" id="D1PKI8"/>
<dbReference type="EMBL" id="ACBY02000020">
    <property type="protein sequence ID" value="EFB76496.1"/>
    <property type="molecule type" value="Genomic_DNA"/>
</dbReference>
<feature type="transmembrane region" description="Helical" evidence="1">
    <location>
        <begin position="273"/>
        <end position="292"/>
    </location>
</feature>